<keyword evidence="2" id="KW-1185">Reference proteome</keyword>
<organism evidence="1 2">
    <name type="scientific">Sulfurovum indicum</name>
    <dbReference type="NCBI Taxonomy" id="2779528"/>
    <lineage>
        <taxon>Bacteria</taxon>
        <taxon>Pseudomonadati</taxon>
        <taxon>Campylobacterota</taxon>
        <taxon>Epsilonproteobacteria</taxon>
        <taxon>Campylobacterales</taxon>
        <taxon>Sulfurovaceae</taxon>
        <taxon>Sulfurovum</taxon>
    </lineage>
</organism>
<dbReference type="AlphaFoldDB" id="A0A7M1S494"/>
<protein>
    <submittedName>
        <fullName evidence="1">Uncharacterized protein</fullName>
    </submittedName>
</protein>
<accession>A0A7M1S494</accession>
<name>A0A7M1S494_9BACT</name>
<dbReference type="KEGG" id="sinu:IMZ28_06820"/>
<evidence type="ECO:0000313" key="1">
    <source>
        <dbReference type="EMBL" id="QOR61170.1"/>
    </source>
</evidence>
<gene>
    <name evidence="1" type="ORF">IMZ28_06820</name>
</gene>
<dbReference type="RefSeq" id="WP_197547843.1">
    <property type="nucleotide sequence ID" value="NZ_CP063164.1"/>
</dbReference>
<dbReference type="Proteomes" id="UP000595074">
    <property type="component" value="Chromosome"/>
</dbReference>
<dbReference type="EMBL" id="CP063164">
    <property type="protein sequence ID" value="QOR61170.1"/>
    <property type="molecule type" value="Genomic_DNA"/>
</dbReference>
<reference evidence="1 2" key="1">
    <citation type="submission" date="2020-10" db="EMBL/GenBank/DDBJ databases">
        <title>The genome of sulfurovum sp.</title>
        <authorList>
            <person name="Xie S."/>
            <person name="Shao Z."/>
            <person name="Jiang L."/>
        </authorList>
    </citation>
    <scope>NUCLEOTIDE SEQUENCE [LARGE SCALE GENOMIC DNA]</scope>
    <source>
        <strain evidence="1 2">ST-419</strain>
    </source>
</reference>
<proteinExistence type="predicted"/>
<sequence length="98" mass="10894">MIVAEKIPTELAYLKNAYDAQLLGVEKDHFGMKILTIKAMKVAVEMGDKDAFDSIGRDESKAIDLLMSYYTNGIEHKEDIGNFISSIGILPQKTEKSP</sequence>
<evidence type="ECO:0000313" key="2">
    <source>
        <dbReference type="Proteomes" id="UP000595074"/>
    </source>
</evidence>